<evidence type="ECO:0000313" key="4">
    <source>
        <dbReference type="Proteomes" id="UP000269708"/>
    </source>
</evidence>
<organism evidence="3 4">
    <name type="scientific">Vulcaniibacterium tengchongense</name>
    <dbReference type="NCBI Taxonomy" id="1273429"/>
    <lineage>
        <taxon>Bacteria</taxon>
        <taxon>Pseudomonadati</taxon>
        <taxon>Pseudomonadota</taxon>
        <taxon>Gammaproteobacteria</taxon>
        <taxon>Lysobacterales</taxon>
        <taxon>Lysobacteraceae</taxon>
        <taxon>Vulcaniibacterium</taxon>
    </lineage>
</organism>
<evidence type="ECO:0000259" key="1">
    <source>
        <dbReference type="Pfam" id="PF08928"/>
    </source>
</evidence>
<dbReference type="Gene3D" id="1.10.3920.10">
    <property type="entry name" value="PA2201 C-terminal domain-like"/>
    <property type="match status" value="1"/>
</dbReference>
<reference evidence="3 4" key="1">
    <citation type="submission" date="2018-11" db="EMBL/GenBank/DDBJ databases">
        <title>Genomic Encyclopedia of Type Strains, Phase IV (KMG-IV): sequencing the most valuable type-strain genomes for metagenomic binning, comparative biology and taxonomic classification.</title>
        <authorList>
            <person name="Goeker M."/>
        </authorList>
    </citation>
    <scope>NUCLEOTIDE SEQUENCE [LARGE SCALE GENOMIC DNA]</scope>
    <source>
        <strain evidence="3 4">DSM 25623</strain>
    </source>
</reference>
<evidence type="ECO:0000313" key="3">
    <source>
        <dbReference type="EMBL" id="RPE77172.1"/>
    </source>
</evidence>
<gene>
    <name evidence="3" type="ORF">EDC50_2437</name>
</gene>
<dbReference type="Pfam" id="PF08929">
    <property type="entry name" value="PoNi_C"/>
    <property type="match status" value="1"/>
</dbReference>
<dbReference type="Proteomes" id="UP000269708">
    <property type="component" value="Unassembled WGS sequence"/>
</dbReference>
<dbReference type="InterPro" id="IPR028983">
    <property type="entry name" value="PA2201-like_C"/>
</dbReference>
<dbReference type="EMBL" id="RKQN01000003">
    <property type="protein sequence ID" value="RPE77172.1"/>
    <property type="molecule type" value="Genomic_DNA"/>
</dbReference>
<keyword evidence="4" id="KW-1185">Reference proteome</keyword>
<feature type="domain" description="PoNi C-terminal" evidence="2">
    <location>
        <begin position="140"/>
        <end position="260"/>
    </location>
</feature>
<feature type="domain" description="PoNi N-terminal" evidence="1">
    <location>
        <begin position="3"/>
        <end position="132"/>
    </location>
</feature>
<dbReference type="Pfam" id="PF08928">
    <property type="entry name" value="PoNi_N"/>
    <property type="match status" value="1"/>
</dbReference>
<dbReference type="InterPro" id="IPR015025">
    <property type="entry name" value="PoNi_C"/>
</dbReference>
<sequence>MIRDSRRDKAYWDEWTTFLEDSIRKAWERLKQPPGDPNYRPQYVFELANDHYELMLRRYSRGDPVSELSQYFPGLLKAWEESERLGKDVWSDEIQYTRHAWAVNIDHYVRCFWLTGLALTLDIPDEQWQRLLALMGNEGEDALLDRVIASRQPGRPIGDKLCFPKAYQRLLDVVEAPAGQRPQLLRNYLDSWFSSLKNAGSPSFPKDYRTPYWWDFCTDEAVGMKGGYFGCWCIEAVAVAKALTIDDSLCLDHPNYPGDLIQDDRGPRYTDPTLSLESNTKRIEPSRAATQPRSRSWLSRFLLGSDK</sequence>
<comment type="caution">
    <text evidence="3">The sequence shown here is derived from an EMBL/GenBank/DDBJ whole genome shotgun (WGS) entry which is preliminary data.</text>
</comment>
<dbReference type="AlphaFoldDB" id="A0A3N4V2H9"/>
<proteinExistence type="predicted"/>
<dbReference type="OrthoDB" id="6058444at2"/>
<evidence type="ECO:0000259" key="2">
    <source>
        <dbReference type="Pfam" id="PF08929"/>
    </source>
</evidence>
<protein>
    <submittedName>
        <fullName evidence="3">Uncharacterized protein DUF1910</fullName>
    </submittedName>
</protein>
<dbReference type="RefSeq" id="WP_123770757.1">
    <property type="nucleotide sequence ID" value="NZ_RKQN01000003.1"/>
</dbReference>
<accession>A0A3N4V2H9</accession>
<name>A0A3N4V2H9_9GAMM</name>
<dbReference type="SUPFAM" id="SSF140731">
    <property type="entry name" value="PA2201 C-terminal domain-like"/>
    <property type="match status" value="1"/>
</dbReference>
<dbReference type="InterPro" id="IPR015024">
    <property type="entry name" value="PoNi_N"/>
</dbReference>